<keyword evidence="11 18" id="KW-0808">Transferase</keyword>
<dbReference type="GO" id="GO:0008820">
    <property type="term" value="F:cobinamide phosphate guanylyltransferase activity"/>
    <property type="evidence" value="ECO:0007669"/>
    <property type="project" value="UniProtKB-EC"/>
</dbReference>
<keyword evidence="14" id="KW-0067">ATP-binding</keyword>
<dbReference type="InterPro" id="IPR027417">
    <property type="entry name" value="P-loop_NTPase"/>
</dbReference>
<keyword evidence="13 18" id="KW-0418">Kinase</keyword>
<evidence type="ECO:0000313" key="18">
    <source>
        <dbReference type="EMBL" id="SKA88309.1"/>
    </source>
</evidence>
<dbReference type="AlphaFoldDB" id="A0A1T4XFN2"/>
<evidence type="ECO:0000256" key="6">
    <source>
        <dbReference type="ARBA" id="ARBA00005159"/>
    </source>
</evidence>
<dbReference type="InterPro" id="IPR003203">
    <property type="entry name" value="CobU/CobP"/>
</dbReference>
<evidence type="ECO:0000256" key="10">
    <source>
        <dbReference type="ARBA" id="ARBA00022573"/>
    </source>
</evidence>
<dbReference type="UniPathway" id="UPA00148">
    <property type="reaction ID" value="UER00236"/>
</dbReference>
<dbReference type="GO" id="GO:0043752">
    <property type="term" value="F:adenosylcobinamide kinase activity"/>
    <property type="evidence" value="ECO:0007669"/>
    <property type="project" value="UniProtKB-EC"/>
</dbReference>
<comment type="catalytic activity">
    <reaction evidence="1">
        <text>adenosylcob(III)inamide + ATP = adenosylcob(III)inamide phosphate + ADP + H(+)</text>
        <dbReference type="Rhea" id="RHEA:15769"/>
        <dbReference type="ChEBI" id="CHEBI:2480"/>
        <dbReference type="ChEBI" id="CHEBI:15378"/>
        <dbReference type="ChEBI" id="CHEBI:30616"/>
        <dbReference type="ChEBI" id="CHEBI:58502"/>
        <dbReference type="ChEBI" id="CHEBI:456216"/>
        <dbReference type="EC" id="2.7.1.156"/>
    </reaction>
</comment>
<comment type="catalytic activity">
    <reaction evidence="3">
        <text>adenosylcob(III)inamide + GTP = adenosylcob(III)inamide phosphate + GDP + H(+)</text>
        <dbReference type="Rhea" id="RHEA:15765"/>
        <dbReference type="ChEBI" id="CHEBI:2480"/>
        <dbReference type="ChEBI" id="CHEBI:15378"/>
        <dbReference type="ChEBI" id="CHEBI:37565"/>
        <dbReference type="ChEBI" id="CHEBI:58189"/>
        <dbReference type="ChEBI" id="CHEBI:58502"/>
        <dbReference type="EC" id="2.7.1.156"/>
    </reaction>
</comment>
<dbReference type="OrthoDB" id="9788370at2"/>
<dbReference type="Gene3D" id="3.40.50.300">
    <property type="entry name" value="P-loop containing nucleotide triphosphate hydrolases"/>
    <property type="match status" value="1"/>
</dbReference>
<reference evidence="18 19" key="1">
    <citation type="submission" date="2017-02" db="EMBL/GenBank/DDBJ databases">
        <authorList>
            <person name="Peterson S.W."/>
        </authorList>
    </citation>
    <scope>NUCLEOTIDE SEQUENCE [LARGE SCALE GENOMIC DNA]</scope>
    <source>
        <strain evidence="18 19">DSM 16080</strain>
    </source>
</reference>
<comment type="catalytic activity">
    <reaction evidence="2">
        <text>adenosylcob(III)inamide phosphate + GTP + H(+) = adenosylcob(III)inamide-GDP + diphosphate</text>
        <dbReference type="Rhea" id="RHEA:22712"/>
        <dbReference type="ChEBI" id="CHEBI:15378"/>
        <dbReference type="ChEBI" id="CHEBI:33019"/>
        <dbReference type="ChEBI" id="CHEBI:37565"/>
        <dbReference type="ChEBI" id="CHEBI:58502"/>
        <dbReference type="ChEBI" id="CHEBI:60487"/>
        <dbReference type="EC" id="2.7.7.62"/>
    </reaction>
</comment>
<dbReference type="EC" id="2.7.7.62" evidence="9"/>
<keyword evidence="10" id="KW-0169">Cobalamin biosynthesis</keyword>
<dbReference type="GO" id="GO:0005524">
    <property type="term" value="F:ATP binding"/>
    <property type="evidence" value="ECO:0007669"/>
    <property type="project" value="UniProtKB-KW"/>
</dbReference>
<evidence type="ECO:0000256" key="8">
    <source>
        <dbReference type="ARBA" id="ARBA00012016"/>
    </source>
</evidence>
<evidence type="ECO:0000256" key="15">
    <source>
        <dbReference type="ARBA" id="ARBA00023134"/>
    </source>
</evidence>
<protein>
    <recommendedName>
        <fullName evidence="16">Adenosylcobinamide kinase</fullName>
        <ecNumber evidence="8">2.7.1.156</ecNumber>
        <ecNumber evidence="9">2.7.7.62</ecNumber>
    </recommendedName>
    <alternativeName>
        <fullName evidence="17">Adenosylcobinamide-phosphate guanylyltransferase</fullName>
    </alternativeName>
</protein>
<evidence type="ECO:0000256" key="12">
    <source>
        <dbReference type="ARBA" id="ARBA00022741"/>
    </source>
</evidence>
<keyword evidence="15" id="KW-0342">GTP-binding</keyword>
<dbReference type="EC" id="2.7.1.156" evidence="8"/>
<comment type="pathway">
    <text evidence="6">Cofactor biosynthesis; adenosylcobalamin biosynthesis; adenosylcobalamin from cob(II)yrinate a,c-diamide: step 5/7.</text>
</comment>
<evidence type="ECO:0000256" key="11">
    <source>
        <dbReference type="ARBA" id="ARBA00022679"/>
    </source>
</evidence>
<evidence type="ECO:0000256" key="7">
    <source>
        <dbReference type="ARBA" id="ARBA00007490"/>
    </source>
</evidence>
<comment type="function">
    <text evidence="4">Catalyzes ATP-dependent phosphorylation of adenosylcobinamide and addition of GMP to adenosylcobinamide phosphate.</text>
</comment>
<dbReference type="PANTHER" id="PTHR34848">
    <property type="match status" value="1"/>
</dbReference>
<evidence type="ECO:0000256" key="9">
    <source>
        <dbReference type="ARBA" id="ARBA00012523"/>
    </source>
</evidence>
<gene>
    <name evidence="18" type="ORF">SAMN02745704_02103</name>
</gene>
<evidence type="ECO:0000256" key="1">
    <source>
        <dbReference type="ARBA" id="ARBA00000312"/>
    </source>
</evidence>
<dbReference type="RefSeq" id="WP_078717655.1">
    <property type="nucleotide sequence ID" value="NZ_FUYC01000010.1"/>
</dbReference>
<dbReference type="SUPFAM" id="SSF52540">
    <property type="entry name" value="P-loop containing nucleoside triphosphate hydrolases"/>
    <property type="match status" value="1"/>
</dbReference>
<accession>A0A1T4XFN2</accession>
<evidence type="ECO:0000256" key="4">
    <source>
        <dbReference type="ARBA" id="ARBA00003889"/>
    </source>
</evidence>
<keyword evidence="18" id="KW-0548">Nucleotidyltransferase</keyword>
<dbReference type="GO" id="GO:0005525">
    <property type="term" value="F:GTP binding"/>
    <property type="evidence" value="ECO:0007669"/>
    <property type="project" value="UniProtKB-KW"/>
</dbReference>
<evidence type="ECO:0000256" key="16">
    <source>
        <dbReference type="ARBA" id="ARBA00029570"/>
    </source>
</evidence>
<evidence type="ECO:0000313" key="19">
    <source>
        <dbReference type="Proteomes" id="UP000190027"/>
    </source>
</evidence>
<keyword evidence="12" id="KW-0547">Nucleotide-binding</keyword>
<sequence length="169" mass="18407">MISLVLGGNKSGKSAFALDLLENSPAPALFMPTGKAMDLAFRQQILKHKRERGVALPVAESGPDLPHALRTFTQGYGSVLVDSLDFWLFSCNPDDSEDWETDPFVELLRDWDGPDLILVSCEIGLGPLPAGREARFFVRRLGALNQAIARIATQVYLVSAGLPLTLKKG</sequence>
<comment type="pathway">
    <text evidence="5">Cofactor biosynthesis; adenosylcobalamin biosynthesis; adenosylcobalamin from cob(II)yrinate a,c-diamide: step 6/7.</text>
</comment>
<evidence type="ECO:0000256" key="17">
    <source>
        <dbReference type="ARBA" id="ARBA00030571"/>
    </source>
</evidence>
<proteinExistence type="inferred from homology"/>
<organism evidence="18 19">
    <name type="scientific">Paucidesulfovibrio gracilis DSM 16080</name>
    <dbReference type="NCBI Taxonomy" id="1121449"/>
    <lineage>
        <taxon>Bacteria</taxon>
        <taxon>Pseudomonadati</taxon>
        <taxon>Thermodesulfobacteriota</taxon>
        <taxon>Desulfovibrionia</taxon>
        <taxon>Desulfovibrionales</taxon>
        <taxon>Desulfovibrionaceae</taxon>
        <taxon>Paucidesulfovibrio</taxon>
    </lineage>
</organism>
<comment type="similarity">
    <text evidence="7">Belongs to the CobU/CobP family.</text>
</comment>
<dbReference type="Proteomes" id="UP000190027">
    <property type="component" value="Unassembled WGS sequence"/>
</dbReference>
<name>A0A1T4XFN2_9BACT</name>
<dbReference type="Pfam" id="PF02283">
    <property type="entry name" value="CobU"/>
    <property type="match status" value="1"/>
</dbReference>
<dbReference type="PANTHER" id="PTHR34848:SF1">
    <property type="entry name" value="BIFUNCTIONAL ADENOSYLCOBALAMIN BIOSYNTHESIS PROTEIN COBU"/>
    <property type="match status" value="1"/>
</dbReference>
<keyword evidence="19" id="KW-1185">Reference proteome</keyword>
<evidence type="ECO:0000256" key="5">
    <source>
        <dbReference type="ARBA" id="ARBA00004692"/>
    </source>
</evidence>
<dbReference type="GO" id="GO:0009236">
    <property type="term" value="P:cobalamin biosynthetic process"/>
    <property type="evidence" value="ECO:0007669"/>
    <property type="project" value="UniProtKB-UniPathway"/>
</dbReference>
<dbReference type="EMBL" id="FUYC01000010">
    <property type="protein sequence ID" value="SKA88309.1"/>
    <property type="molecule type" value="Genomic_DNA"/>
</dbReference>
<evidence type="ECO:0000256" key="2">
    <source>
        <dbReference type="ARBA" id="ARBA00000711"/>
    </source>
</evidence>
<evidence type="ECO:0000256" key="14">
    <source>
        <dbReference type="ARBA" id="ARBA00022840"/>
    </source>
</evidence>
<evidence type="ECO:0000256" key="13">
    <source>
        <dbReference type="ARBA" id="ARBA00022777"/>
    </source>
</evidence>
<evidence type="ECO:0000256" key="3">
    <source>
        <dbReference type="ARBA" id="ARBA00001522"/>
    </source>
</evidence>
<dbReference type="STRING" id="1121449.SAMN02745704_02103"/>